<proteinExistence type="predicted"/>
<evidence type="ECO:0000313" key="1">
    <source>
        <dbReference type="EMBL" id="GFT16545.1"/>
    </source>
</evidence>
<dbReference type="Proteomes" id="UP000887013">
    <property type="component" value="Unassembled WGS sequence"/>
</dbReference>
<keyword evidence="2" id="KW-1185">Reference proteome</keyword>
<comment type="caution">
    <text evidence="1">The sequence shown here is derived from an EMBL/GenBank/DDBJ whole genome shotgun (WGS) entry which is preliminary data.</text>
</comment>
<gene>
    <name evidence="1" type="ORF">NPIL_344931</name>
</gene>
<reference evidence="1" key="1">
    <citation type="submission" date="2020-08" db="EMBL/GenBank/DDBJ databases">
        <title>Multicomponent nature underlies the extraordinary mechanical properties of spider dragline silk.</title>
        <authorList>
            <person name="Kono N."/>
            <person name="Nakamura H."/>
            <person name="Mori M."/>
            <person name="Yoshida Y."/>
            <person name="Ohtoshi R."/>
            <person name="Malay A.D."/>
            <person name="Moran D.A.P."/>
            <person name="Tomita M."/>
            <person name="Numata K."/>
            <person name="Arakawa K."/>
        </authorList>
    </citation>
    <scope>NUCLEOTIDE SEQUENCE</scope>
</reference>
<accession>A0A8X6NIX1</accession>
<sequence length="116" mass="13501">MTKQDCRSNDLESVNDIGFASISADNEALAEWCGAALKWILKAGEKIWTNFLKTGRVFFNSNNELHFKARLALTEPSFFCFVVNDREDPSNEPLRQVSLRVQKREHLFQRFAWLLY</sequence>
<organism evidence="1 2">
    <name type="scientific">Nephila pilipes</name>
    <name type="common">Giant wood spider</name>
    <name type="synonym">Nephila maculata</name>
    <dbReference type="NCBI Taxonomy" id="299642"/>
    <lineage>
        <taxon>Eukaryota</taxon>
        <taxon>Metazoa</taxon>
        <taxon>Ecdysozoa</taxon>
        <taxon>Arthropoda</taxon>
        <taxon>Chelicerata</taxon>
        <taxon>Arachnida</taxon>
        <taxon>Araneae</taxon>
        <taxon>Araneomorphae</taxon>
        <taxon>Entelegynae</taxon>
        <taxon>Araneoidea</taxon>
        <taxon>Nephilidae</taxon>
        <taxon>Nephila</taxon>
    </lineage>
</organism>
<name>A0A8X6NIX1_NEPPI</name>
<dbReference type="AlphaFoldDB" id="A0A8X6NIX1"/>
<protein>
    <submittedName>
        <fullName evidence="1">Uncharacterized protein</fullName>
    </submittedName>
</protein>
<evidence type="ECO:0000313" key="2">
    <source>
        <dbReference type="Proteomes" id="UP000887013"/>
    </source>
</evidence>
<dbReference type="EMBL" id="BMAW01058484">
    <property type="protein sequence ID" value="GFT16545.1"/>
    <property type="molecule type" value="Genomic_DNA"/>
</dbReference>